<gene>
    <name evidence="3" type="ORF">GPL20_12220</name>
</gene>
<evidence type="ECO:0000313" key="4">
    <source>
        <dbReference type="Proteomes" id="UP000449969"/>
    </source>
</evidence>
<dbReference type="SUPFAM" id="SSF52540">
    <property type="entry name" value="P-loop containing nucleoside triphosphate hydrolases"/>
    <property type="match status" value="1"/>
</dbReference>
<comment type="caution">
    <text evidence="3">The sequence shown here is derived from an EMBL/GenBank/DDBJ whole genome shotgun (WGS) entry which is preliminary data.</text>
</comment>
<feature type="domain" description="RecF/RecN/SMC N-terminal" evidence="2">
    <location>
        <begin position="312"/>
        <end position="907"/>
    </location>
</feature>
<name>A0A844TED1_9BRAD</name>
<proteinExistence type="predicted"/>
<dbReference type="NCBIfam" id="NF045780">
    <property type="entry name" value="TrlF_fam_ATP"/>
    <property type="match status" value="1"/>
</dbReference>
<evidence type="ECO:0000313" key="3">
    <source>
        <dbReference type="EMBL" id="MVT73802.1"/>
    </source>
</evidence>
<dbReference type="EMBL" id="WQNE01000007">
    <property type="protein sequence ID" value="MVT73802.1"/>
    <property type="molecule type" value="Genomic_DNA"/>
</dbReference>
<feature type="coiled-coil region" evidence="1">
    <location>
        <begin position="485"/>
        <end position="512"/>
    </location>
</feature>
<dbReference type="Pfam" id="PF02463">
    <property type="entry name" value="SMC_N"/>
    <property type="match status" value="1"/>
</dbReference>
<dbReference type="Gene3D" id="3.40.50.300">
    <property type="entry name" value="P-loop containing nucleotide triphosphate hydrolases"/>
    <property type="match status" value="2"/>
</dbReference>
<evidence type="ECO:0000259" key="2">
    <source>
        <dbReference type="Pfam" id="PF02463"/>
    </source>
</evidence>
<dbReference type="AlphaFoldDB" id="A0A844TED1"/>
<dbReference type="SUPFAM" id="SSF89550">
    <property type="entry name" value="PHP domain-like"/>
    <property type="match status" value="1"/>
</dbReference>
<dbReference type="Gene3D" id="3.20.20.140">
    <property type="entry name" value="Metal-dependent hydrolases"/>
    <property type="match status" value="1"/>
</dbReference>
<sequence>MTHMLGKFGPRRKTQEMIYDVGLHLGTTWHKCDFQCHTPRDRAWSGSPDLPGGEDAAELARRAWAEEFIRAAEAARLQAVAISDHHDICLSAYALEAAARLQSSVLVFPAVEITCSDNAQCIVIFDPSATVDTQKLALGAAGNILMAPASDAKTCDILPARETVSGFVEAVQSEQHLRDTSVILPHFSMEEDHKTLNEQGHHPRFANLPIDGVYIERAYSSLDVTTVEKIRGKIHDWGKRRRAILATGDNRTADWSRLGVNDCWIKLGEHSIEALRQALLADEARIAFEPPTCPTEYLVELRVKSSLTGPAAVTIVFNDGFNAIIGGRGSGKSAFLEYLRFGLGRTDKDFNAKLDPEQSREAKLISETLAGDGYVEVVLEREGVRETWRRVLSNSEIITVTVGERTLELTTSAARERFRSRAFRQKGLSSTMNDPATASDQITNIAAAEEIDQRRSIDRDIENTQRSVGAALINLVALWKSRVDLRQTTEKVEDLRARIAALTKRLEEEGLSAAALRTIEESPKYGRAGEYIATVGSQAEHASAQLGELEAIAVTAEAAAYEGAADFEEVRELQQAVVEAKSMLTSSLSSARAALELLATKQNDAKGRFAAKRDAFMLTYTAAVEEQSKHSNFVDEVARLNTELQTAEASQAKARSAGQTHVHAERNYRDALESLDGLIERRRAILKAAADKVAGRSSNMLKARLKKDRMPAQYRAALYKLFEGSGTQSVEESCTDWIRAILEADESKGWAKLRQRFLDLYEAKIMAGSPPEASDGLLSSLQAIIFNGARQLTDRQRKRIYQSLADPVVAGIVAAVPNDAINMSYVDEGRAIDFKMASPGQQASALLELLLKQSAGTLIIDQPEDDLDNRVIMRIVELLRTSKSTRQLIFTTHNANIVVNGDADKIVALKSPEPSSMPNNNAPRVQLDCDGAIETPAVSATITSIMEGGREAFDLRSRKYRFDLYS</sequence>
<dbReference type="Proteomes" id="UP000449969">
    <property type="component" value="Unassembled WGS sequence"/>
</dbReference>
<dbReference type="InterPro" id="IPR027417">
    <property type="entry name" value="P-loop_NTPase"/>
</dbReference>
<accession>A0A844TED1</accession>
<dbReference type="GO" id="GO:0006302">
    <property type="term" value="P:double-strand break repair"/>
    <property type="evidence" value="ECO:0007669"/>
    <property type="project" value="TreeGrafter"/>
</dbReference>
<dbReference type="InterPro" id="IPR003395">
    <property type="entry name" value="RecF/RecN/SMC_N"/>
</dbReference>
<dbReference type="PANTHER" id="PTHR32182">
    <property type="entry name" value="DNA REPLICATION AND REPAIR PROTEIN RECF"/>
    <property type="match status" value="1"/>
</dbReference>
<dbReference type="PANTHER" id="PTHR32182:SF0">
    <property type="entry name" value="DNA REPLICATION AND REPAIR PROTEIN RECF"/>
    <property type="match status" value="1"/>
</dbReference>
<dbReference type="GO" id="GO:0000731">
    <property type="term" value="P:DNA synthesis involved in DNA repair"/>
    <property type="evidence" value="ECO:0007669"/>
    <property type="project" value="TreeGrafter"/>
</dbReference>
<evidence type="ECO:0000256" key="1">
    <source>
        <dbReference type="SAM" id="Coils"/>
    </source>
</evidence>
<dbReference type="InterPro" id="IPR016195">
    <property type="entry name" value="Pol/histidinol_Pase-like"/>
</dbReference>
<dbReference type="InterPro" id="IPR054787">
    <property type="entry name" value="TrlF_ATPase"/>
</dbReference>
<keyword evidence="4" id="KW-1185">Reference proteome</keyword>
<organism evidence="3 4">
    <name type="scientific">Bradyrhizobium cajani</name>
    <dbReference type="NCBI Taxonomy" id="1928661"/>
    <lineage>
        <taxon>Bacteria</taxon>
        <taxon>Pseudomonadati</taxon>
        <taxon>Pseudomonadota</taxon>
        <taxon>Alphaproteobacteria</taxon>
        <taxon>Hyphomicrobiales</taxon>
        <taxon>Nitrobacteraceae</taxon>
        <taxon>Bradyrhizobium</taxon>
    </lineage>
</organism>
<reference evidence="3 4" key="1">
    <citation type="submission" date="2019-12" db="EMBL/GenBank/DDBJ databases">
        <title>Draft genome sequences Bradyrhizobium cajani AMBPC1010, Bradyrhizobium pachyrhizi AMBPC1040 and Bradyrhizobium yuanmingense ALSPC3051, three plant growth promoting strains isolated from nodules of Cajanus cajan L. in Dominican Republic.</title>
        <authorList>
            <person name="Flores-Felix J.D."/>
            <person name="Araujo J."/>
            <person name="Diaz-Alcantara C."/>
            <person name="Gonzalez-Andres F."/>
            <person name="Velazquez E."/>
        </authorList>
    </citation>
    <scope>NUCLEOTIDE SEQUENCE [LARGE SCALE GENOMIC DNA]</scope>
    <source>
        <strain evidence="3 4">1010</strain>
    </source>
</reference>
<keyword evidence="1" id="KW-0175">Coiled coil</keyword>
<dbReference type="OrthoDB" id="9791620at2"/>
<protein>
    <submittedName>
        <fullName evidence="3">AAA family ATPase</fullName>
    </submittedName>
</protein>